<dbReference type="AlphaFoldDB" id="A0A835US30"/>
<accession>A0A835US30</accession>
<dbReference type="PANTHER" id="PTHR33095">
    <property type="entry name" value="OS07G0619500 PROTEIN"/>
    <property type="match status" value="1"/>
</dbReference>
<dbReference type="PANTHER" id="PTHR33095:SF81">
    <property type="entry name" value="OS07G0619500 PROTEIN"/>
    <property type="match status" value="1"/>
</dbReference>
<name>A0A835US30_VANPL</name>
<dbReference type="Proteomes" id="UP000636800">
    <property type="component" value="Unassembled WGS sequence"/>
</dbReference>
<reference evidence="2 3" key="1">
    <citation type="journal article" date="2020" name="Nat. Food">
        <title>A phased Vanilla planifolia genome enables genetic improvement of flavour and production.</title>
        <authorList>
            <person name="Hasing T."/>
            <person name="Tang H."/>
            <person name="Brym M."/>
            <person name="Khazi F."/>
            <person name="Huang T."/>
            <person name="Chambers A.H."/>
        </authorList>
    </citation>
    <scope>NUCLEOTIDE SEQUENCE [LARGE SCALE GENOMIC DNA]</scope>
    <source>
        <tissue evidence="2">Leaf</tissue>
    </source>
</reference>
<feature type="compositionally biased region" description="Low complexity" evidence="1">
    <location>
        <begin position="209"/>
        <end position="220"/>
    </location>
</feature>
<feature type="region of interest" description="Disordered" evidence="1">
    <location>
        <begin position="198"/>
        <end position="229"/>
    </location>
</feature>
<evidence type="ECO:0000313" key="3">
    <source>
        <dbReference type="Proteomes" id="UP000636800"/>
    </source>
</evidence>
<dbReference type="EMBL" id="JADCNL010000008">
    <property type="protein sequence ID" value="KAG0469676.1"/>
    <property type="molecule type" value="Genomic_DNA"/>
</dbReference>
<dbReference type="Pfam" id="PF07816">
    <property type="entry name" value="DUF1645"/>
    <property type="match status" value="1"/>
</dbReference>
<keyword evidence="3" id="KW-1185">Reference proteome</keyword>
<evidence type="ECO:0000313" key="2">
    <source>
        <dbReference type="EMBL" id="KAG0469676.1"/>
    </source>
</evidence>
<protein>
    <submittedName>
        <fullName evidence="2">Uncharacterized protein</fullName>
    </submittedName>
</protein>
<proteinExistence type="predicted"/>
<dbReference type="OrthoDB" id="8904098at2759"/>
<evidence type="ECO:0000256" key="1">
    <source>
        <dbReference type="SAM" id="MobiDB-lite"/>
    </source>
</evidence>
<sequence length="275" mass="29907">MIPSPELIFHIFMRTPHISAPSSPDRVGGLFCHHANAPTSTSTGRSLYSSFHTNSPAAGDGGQDFVFGFQFECGNPPPELTTADKLFEQGKIRPLNPLPPLCFPSVAKAPVVATVYTGRNRASSSPTASNIKRSIFRNSQIPTSLTPHSPRISCNGSGDGGRGWRIKDFILLCSGWKWHSTGEGRKNPSLKFTTFPKLRSRHGGEDSRSSSFRSVDSGGSMKRGAPYKPSRAAVEEMKKTTALPYQMGFFAFLNFLPTFCSVRTGGGVCRFNKRG</sequence>
<dbReference type="InterPro" id="IPR012442">
    <property type="entry name" value="DUF1645_plant"/>
</dbReference>
<comment type="caution">
    <text evidence="2">The sequence shown here is derived from an EMBL/GenBank/DDBJ whole genome shotgun (WGS) entry which is preliminary data.</text>
</comment>
<gene>
    <name evidence="2" type="ORF">HPP92_016376</name>
</gene>
<organism evidence="2 3">
    <name type="scientific">Vanilla planifolia</name>
    <name type="common">Vanilla</name>
    <dbReference type="NCBI Taxonomy" id="51239"/>
    <lineage>
        <taxon>Eukaryota</taxon>
        <taxon>Viridiplantae</taxon>
        <taxon>Streptophyta</taxon>
        <taxon>Embryophyta</taxon>
        <taxon>Tracheophyta</taxon>
        <taxon>Spermatophyta</taxon>
        <taxon>Magnoliopsida</taxon>
        <taxon>Liliopsida</taxon>
        <taxon>Asparagales</taxon>
        <taxon>Orchidaceae</taxon>
        <taxon>Vanilloideae</taxon>
        <taxon>Vanilleae</taxon>
        <taxon>Vanilla</taxon>
    </lineage>
</organism>